<dbReference type="OrthoDB" id="6466668at2"/>
<name>A0A1S1HTN0_PROST</name>
<dbReference type="AlphaFoldDB" id="A0A1S1HTN0"/>
<keyword evidence="1" id="KW-0472">Membrane</keyword>
<dbReference type="GeneID" id="92278225"/>
<reference evidence="2 3" key="1">
    <citation type="submission" date="2016-03" db="EMBL/GenBank/DDBJ databases">
        <title>Genome sequence of Providencia stuartii strain, isolated from the salivary glands of larval Lucilia sericata.</title>
        <authorList>
            <person name="Yuan Y."/>
            <person name="Zhang Y."/>
            <person name="Fu S."/>
            <person name="Crippen T.L."/>
            <person name="Visi D."/>
            <person name="Benbow M.E."/>
            <person name="Allen M."/>
            <person name="Tomberlin J.K."/>
            <person name="Sze S.-H."/>
            <person name="Tarone A.M."/>
        </authorList>
    </citation>
    <scope>NUCLEOTIDE SEQUENCE [LARGE SCALE GENOMIC DNA]</scope>
    <source>
        <strain evidence="2 3">Crippen</strain>
    </source>
</reference>
<evidence type="ECO:0000313" key="2">
    <source>
        <dbReference type="EMBL" id="OHT25704.1"/>
    </source>
</evidence>
<keyword evidence="3" id="KW-1185">Reference proteome</keyword>
<dbReference type="Proteomes" id="UP000179588">
    <property type="component" value="Unassembled WGS sequence"/>
</dbReference>
<comment type="caution">
    <text evidence="2">The sequence shown here is derived from an EMBL/GenBank/DDBJ whole genome shotgun (WGS) entry which is preliminary data.</text>
</comment>
<dbReference type="EMBL" id="LVIE01000002">
    <property type="protein sequence ID" value="OHT25704.1"/>
    <property type="molecule type" value="Genomic_DNA"/>
</dbReference>
<keyword evidence="1" id="KW-1133">Transmembrane helix</keyword>
<dbReference type="RefSeq" id="WP_070925123.1">
    <property type="nucleotide sequence ID" value="NZ_CANMXG010000003.1"/>
</dbReference>
<feature type="transmembrane region" description="Helical" evidence="1">
    <location>
        <begin position="6"/>
        <end position="27"/>
    </location>
</feature>
<keyword evidence="1" id="KW-0812">Transmembrane</keyword>
<gene>
    <name evidence="2" type="ORF">A3Q29_11870</name>
</gene>
<evidence type="ECO:0000256" key="1">
    <source>
        <dbReference type="SAM" id="Phobius"/>
    </source>
</evidence>
<protein>
    <submittedName>
        <fullName evidence="2">Uncharacterized protein</fullName>
    </submittedName>
</protein>
<accession>A0A1S1HTN0</accession>
<proteinExistence type="predicted"/>
<organism evidence="2 3">
    <name type="scientific">Providencia stuartii</name>
    <dbReference type="NCBI Taxonomy" id="588"/>
    <lineage>
        <taxon>Bacteria</taxon>
        <taxon>Pseudomonadati</taxon>
        <taxon>Pseudomonadota</taxon>
        <taxon>Gammaproteobacteria</taxon>
        <taxon>Enterobacterales</taxon>
        <taxon>Morganellaceae</taxon>
        <taxon>Providencia</taxon>
    </lineage>
</organism>
<sequence length="142" mass="16574">MKKNIFSYLIIALIASSSFVAGMMANYTPDLDIVKKSQKAVEDFLPFPETAEYKNVHYYSVRETLDHGMLGYVCGEVLVFKNEKSFSYRRFLVKTYMHQDGRNVVSIPLINTEENRFPNENFNNIWDDFCHEHPAHSTTYKD</sequence>
<evidence type="ECO:0000313" key="3">
    <source>
        <dbReference type="Proteomes" id="UP000179588"/>
    </source>
</evidence>